<evidence type="ECO:0000313" key="2">
    <source>
        <dbReference type="Proteomes" id="UP001583280"/>
    </source>
</evidence>
<organism evidence="1 2">
    <name type="scientific">Ceratocystis pirilliformis</name>
    <dbReference type="NCBI Taxonomy" id="259994"/>
    <lineage>
        <taxon>Eukaryota</taxon>
        <taxon>Fungi</taxon>
        <taxon>Dikarya</taxon>
        <taxon>Ascomycota</taxon>
        <taxon>Pezizomycotina</taxon>
        <taxon>Sordariomycetes</taxon>
        <taxon>Hypocreomycetidae</taxon>
        <taxon>Microascales</taxon>
        <taxon>Ceratocystidaceae</taxon>
        <taxon>Ceratocystis</taxon>
    </lineage>
</organism>
<gene>
    <name evidence="1" type="ORF">Cpir12675_000577</name>
</gene>
<comment type="caution">
    <text evidence="1">The sequence shown here is derived from an EMBL/GenBank/DDBJ whole genome shotgun (WGS) entry which is preliminary data.</text>
</comment>
<name>A0ABR3ZMB4_9PEZI</name>
<dbReference type="Proteomes" id="UP001583280">
    <property type="component" value="Unassembled WGS sequence"/>
</dbReference>
<proteinExistence type="predicted"/>
<protein>
    <submittedName>
        <fullName evidence="1">Uncharacterized protein</fullName>
    </submittedName>
</protein>
<keyword evidence="2" id="KW-1185">Reference proteome</keyword>
<reference evidence="1 2" key="1">
    <citation type="journal article" date="2024" name="IMA Fungus">
        <title>IMA Genome - F19 : A genome assembly and annotation guide to empower mycologists, including annotated draft genome sequences of Ceratocystis pirilliformis, Diaporthe australafricana, Fusarium ophioides, Paecilomyces lecythidis, and Sporothrix stenoceras.</title>
        <authorList>
            <person name="Aylward J."/>
            <person name="Wilson A.M."/>
            <person name="Visagie C.M."/>
            <person name="Spraker J."/>
            <person name="Barnes I."/>
            <person name="Buitendag C."/>
            <person name="Ceriani C."/>
            <person name="Del Mar Angel L."/>
            <person name="du Plessis D."/>
            <person name="Fuchs T."/>
            <person name="Gasser K."/>
            <person name="Kramer D."/>
            <person name="Li W."/>
            <person name="Munsamy K."/>
            <person name="Piso A."/>
            <person name="Price J.L."/>
            <person name="Sonnekus B."/>
            <person name="Thomas C."/>
            <person name="van der Nest A."/>
            <person name="van Dijk A."/>
            <person name="van Heerden A."/>
            <person name="van Vuuren N."/>
            <person name="Yilmaz N."/>
            <person name="Duong T.A."/>
            <person name="van der Merwe N.A."/>
            <person name="Wingfield M.J."/>
            <person name="Wingfield B.D."/>
        </authorList>
    </citation>
    <scope>NUCLEOTIDE SEQUENCE [LARGE SCALE GENOMIC DNA]</scope>
    <source>
        <strain evidence="1 2">CMW 12675</strain>
    </source>
</reference>
<dbReference type="EMBL" id="JAWDJO010000007">
    <property type="protein sequence ID" value="KAL1901211.1"/>
    <property type="molecule type" value="Genomic_DNA"/>
</dbReference>
<evidence type="ECO:0000313" key="1">
    <source>
        <dbReference type="EMBL" id="KAL1901211.1"/>
    </source>
</evidence>
<sequence length="211" mass="23652">MTVNIIDLMETFHKAGIHPVFRSNTARVVFKEIKLTPDDVDDLPQGTQRRIIRKHVVECKSFTSLIDQLRTLTIGDLENPEAVVEVELCALDFKLGETLGELLERYQLLLVKACAIGLKLSDKTKMSYMMAVVGKYYGSLSLQMRTINKVSTAFSLLHVEAKSQDHKRTPVPRASTKEYGTSAKRRSTGCWNCDVPGHHSTNVLTSGTMLR</sequence>
<accession>A0ABR3ZMB4</accession>